<dbReference type="Gene3D" id="3.40.50.300">
    <property type="entry name" value="P-loop containing nucleotide triphosphate hydrolases"/>
    <property type="match status" value="1"/>
</dbReference>
<evidence type="ECO:0000313" key="2">
    <source>
        <dbReference type="RefSeq" id="XP_025075852.1"/>
    </source>
</evidence>
<protein>
    <submittedName>
        <fullName evidence="2">Uncharacterized protein LOC112553093</fullName>
    </submittedName>
</protein>
<dbReference type="GeneID" id="112553093"/>
<accession>A0A8N1SC95</accession>
<organism evidence="1 2">
    <name type="scientific">Pogonomyrmex barbatus</name>
    <name type="common">red harvester ant</name>
    <dbReference type="NCBI Taxonomy" id="144034"/>
    <lineage>
        <taxon>Eukaryota</taxon>
        <taxon>Metazoa</taxon>
        <taxon>Ecdysozoa</taxon>
        <taxon>Arthropoda</taxon>
        <taxon>Hexapoda</taxon>
        <taxon>Insecta</taxon>
        <taxon>Pterygota</taxon>
        <taxon>Neoptera</taxon>
        <taxon>Endopterygota</taxon>
        <taxon>Hymenoptera</taxon>
        <taxon>Apocrita</taxon>
        <taxon>Aculeata</taxon>
        <taxon>Formicoidea</taxon>
        <taxon>Formicidae</taxon>
        <taxon>Myrmicinae</taxon>
        <taxon>Pogonomyrmex</taxon>
    </lineage>
</organism>
<dbReference type="AlphaFoldDB" id="A0A8N1SC95"/>
<reference evidence="2" key="1">
    <citation type="submission" date="2025-08" db="UniProtKB">
        <authorList>
            <consortium name="RefSeq"/>
        </authorList>
    </citation>
    <scope>IDENTIFICATION</scope>
</reference>
<evidence type="ECO:0000313" key="1">
    <source>
        <dbReference type="Proteomes" id="UP000504615"/>
    </source>
</evidence>
<dbReference type="Proteomes" id="UP000504615">
    <property type="component" value="Unplaced"/>
</dbReference>
<dbReference type="SUPFAM" id="SSF52540">
    <property type="entry name" value="P-loop containing nucleoside triphosphate hydrolases"/>
    <property type="match status" value="1"/>
</dbReference>
<keyword evidence="1" id="KW-1185">Reference proteome</keyword>
<name>A0A8N1SC95_9HYME</name>
<dbReference type="InterPro" id="IPR027417">
    <property type="entry name" value="P-loop_NTPase"/>
</dbReference>
<dbReference type="RefSeq" id="XP_025075852.1">
    <property type="nucleotide sequence ID" value="XM_025220067.1"/>
</dbReference>
<proteinExistence type="predicted"/>
<sequence>MGKIKKVLKDRQRATVFPNNDDSSFKPPQEFVARIYILEDVLEKCSASSLDKDYFDLNSSHSCMYMSTSLRITLELETGCRAIVQTIKEEDARSRPSSMNIAISDRSEITPEVLENYLKLHSKHEPLLLNSDATILLDNGERCVVQMLPTDCHYATIDGKDVEDLVVIVSPTKWANSSNEEILKNRLEDNSKAAKISMRYIEDILKDCEIALDLSLGLRRLAVDFRYDRENVLICGDVGSGKTTICKMLIERYREPPCFVHAHVIDCRSLKGNIAIIISAQLVQLTAMYRGEF</sequence>
<gene>
    <name evidence="2" type="primary">LOC112553093</name>
</gene>